<protein>
    <submittedName>
        <fullName evidence="5">Aste57867_25152 protein</fullName>
    </submittedName>
</protein>
<dbReference type="AlphaFoldDB" id="A0A485LSF6"/>
<dbReference type="PANTHER" id="PTHR24171">
    <property type="entry name" value="ANKYRIN REPEAT DOMAIN-CONTAINING PROTEIN 39-RELATED"/>
    <property type="match status" value="1"/>
</dbReference>
<proteinExistence type="predicted"/>
<feature type="repeat" description="ANK" evidence="3">
    <location>
        <begin position="56"/>
        <end position="88"/>
    </location>
</feature>
<dbReference type="OrthoDB" id="75812at2759"/>
<sequence length="249" mass="27665">MGRHAPTGNSSADCPCRRALLRKSIFTAAQDGDLDHVTSFFECRKAHLHVDFADDFGYTSLHYACQWNRIDVVQYLLTHGANPNCAECGATPLHRASFRGAYESVCLLVQHSANLNMIDTSFGDRRTALHKAASQNHREIVALLVKAGADTSLCDAAGLTYDQVPVESPPTEPESPPSSLASISITDTTSPMMDENAAFVVRRLRRHPRRMSSLWVPPPHTRFVCRDRGLQPFRRRPPTAAFARRPRSL</sequence>
<dbReference type="InterPro" id="IPR036770">
    <property type="entry name" value="Ankyrin_rpt-contain_sf"/>
</dbReference>
<evidence type="ECO:0000256" key="2">
    <source>
        <dbReference type="ARBA" id="ARBA00023043"/>
    </source>
</evidence>
<dbReference type="PANTHER" id="PTHR24171:SF9">
    <property type="entry name" value="ANKYRIN REPEAT DOMAIN-CONTAINING PROTEIN 39"/>
    <property type="match status" value="1"/>
</dbReference>
<feature type="repeat" description="ANK" evidence="3">
    <location>
        <begin position="88"/>
        <end position="120"/>
    </location>
</feature>
<keyword evidence="2 3" id="KW-0040">ANK repeat</keyword>
<dbReference type="Pfam" id="PF12796">
    <property type="entry name" value="Ank_2"/>
    <property type="match status" value="1"/>
</dbReference>
<dbReference type="Proteomes" id="UP000332933">
    <property type="component" value="Unassembled WGS sequence"/>
</dbReference>
<name>A0A485LSF6_9STRA</name>
<evidence type="ECO:0000313" key="6">
    <source>
        <dbReference type="Proteomes" id="UP000332933"/>
    </source>
</evidence>
<reference evidence="4" key="2">
    <citation type="submission" date="2019-06" db="EMBL/GenBank/DDBJ databases">
        <title>Genomics analysis of Aphanomyces spp. identifies a new class of oomycete effector associated with host adaptation.</title>
        <authorList>
            <person name="Gaulin E."/>
        </authorList>
    </citation>
    <scope>NUCLEOTIDE SEQUENCE</scope>
    <source>
        <strain evidence="4">CBS 578.67</strain>
    </source>
</reference>
<feature type="repeat" description="ANK" evidence="3">
    <location>
        <begin position="124"/>
        <end position="156"/>
    </location>
</feature>
<evidence type="ECO:0000256" key="1">
    <source>
        <dbReference type="ARBA" id="ARBA00022737"/>
    </source>
</evidence>
<dbReference type="Pfam" id="PF00023">
    <property type="entry name" value="Ank"/>
    <property type="match status" value="1"/>
</dbReference>
<dbReference type="EMBL" id="VJMH01007489">
    <property type="protein sequence ID" value="KAF0682749.1"/>
    <property type="molecule type" value="Genomic_DNA"/>
</dbReference>
<evidence type="ECO:0000313" key="5">
    <source>
        <dbReference type="EMBL" id="VFU01781.1"/>
    </source>
</evidence>
<dbReference type="InterPro" id="IPR002110">
    <property type="entry name" value="Ankyrin_rpt"/>
</dbReference>
<reference evidence="5 6" key="1">
    <citation type="submission" date="2019-03" db="EMBL/GenBank/DDBJ databases">
        <authorList>
            <person name="Gaulin E."/>
            <person name="Dumas B."/>
        </authorList>
    </citation>
    <scope>NUCLEOTIDE SEQUENCE [LARGE SCALE GENOMIC DNA]</scope>
    <source>
        <strain evidence="5">CBS 568.67</strain>
    </source>
</reference>
<gene>
    <name evidence="5" type="primary">Aste57867_25152</name>
    <name evidence="4" type="ORF">As57867_025074</name>
    <name evidence="5" type="ORF">ASTE57867_25152</name>
</gene>
<dbReference type="SMART" id="SM00248">
    <property type="entry name" value="ANK"/>
    <property type="match status" value="3"/>
</dbReference>
<dbReference type="Gene3D" id="1.25.40.20">
    <property type="entry name" value="Ankyrin repeat-containing domain"/>
    <property type="match status" value="1"/>
</dbReference>
<dbReference type="EMBL" id="CAADRA010007515">
    <property type="protein sequence ID" value="VFU01781.1"/>
    <property type="molecule type" value="Genomic_DNA"/>
</dbReference>
<dbReference type="PROSITE" id="PS50297">
    <property type="entry name" value="ANK_REP_REGION"/>
    <property type="match status" value="3"/>
</dbReference>
<organism evidence="5 6">
    <name type="scientific">Aphanomyces stellatus</name>
    <dbReference type="NCBI Taxonomy" id="120398"/>
    <lineage>
        <taxon>Eukaryota</taxon>
        <taxon>Sar</taxon>
        <taxon>Stramenopiles</taxon>
        <taxon>Oomycota</taxon>
        <taxon>Saprolegniomycetes</taxon>
        <taxon>Saprolegniales</taxon>
        <taxon>Verrucalvaceae</taxon>
        <taxon>Aphanomyces</taxon>
    </lineage>
</organism>
<keyword evidence="1" id="KW-0677">Repeat</keyword>
<accession>A0A485LSF6</accession>
<keyword evidence="6" id="KW-1185">Reference proteome</keyword>
<dbReference type="SUPFAM" id="SSF48403">
    <property type="entry name" value="Ankyrin repeat"/>
    <property type="match status" value="1"/>
</dbReference>
<dbReference type="PROSITE" id="PS50088">
    <property type="entry name" value="ANK_REPEAT"/>
    <property type="match status" value="3"/>
</dbReference>
<evidence type="ECO:0000313" key="4">
    <source>
        <dbReference type="EMBL" id="KAF0682749.1"/>
    </source>
</evidence>
<evidence type="ECO:0000256" key="3">
    <source>
        <dbReference type="PROSITE-ProRule" id="PRU00023"/>
    </source>
</evidence>